<evidence type="ECO:0000256" key="5">
    <source>
        <dbReference type="ARBA" id="ARBA00022692"/>
    </source>
</evidence>
<dbReference type="PROSITE" id="PS00943">
    <property type="entry name" value="UBIA"/>
    <property type="match status" value="1"/>
</dbReference>
<evidence type="ECO:0000256" key="3">
    <source>
        <dbReference type="ARBA" id="ARBA00005985"/>
    </source>
</evidence>
<dbReference type="EC" id="2.5.1.39" evidence="9"/>
<dbReference type="GO" id="GO:0005886">
    <property type="term" value="C:plasma membrane"/>
    <property type="evidence" value="ECO:0007669"/>
    <property type="project" value="TreeGrafter"/>
</dbReference>
<proteinExistence type="inferred from homology"/>
<evidence type="ECO:0000313" key="9">
    <source>
        <dbReference type="EMBL" id="VAV92632.1"/>
    </source>
</evidence>
<comment type="similarity">
    <text evidence="3">Belongs to the UbiA prenyltransferase family.</text>
</comment>
<protein>
    <submittedName>
        <fullName evidence="9">4-hydroxybenzoate polyprenyltransferase</fullName>
        <ecNumber evidence="9">2.5.1.39</ecNumber>
    </submittedName>
</protein>
<dbReference type="PANTHER" id="PTHR11048:SF28">
    <property type="entry name" value="4-HYDROXYBENZOATE POLYPRENYLTRANSFERASE, MITOCHONDRIAL"/>
    <property type="match status" value="1"/>
</dbReference>
<evidence type="ECO:0000256" key="2">
    <source>
        <dbReference type="ARBA" id="ARBA00004141"/>
    </source>
</evidence>
<sequence>MQQSFDHIADAGARNWVVRLAPIGARPFLQLARYDRPIGFWLLLIPCYAGMALARLDQGWQWSDLGYAGLFLLGALAMRGAGCTYNDILDRDLDAKVSRTANRPLASGAVTPKQAVLFLVAQLSIGFLIWLLLPVIAKQIALAAIPLVALYPLMKRITWWPQAWLGLTFNWGVLVGYASLQGALDVTAGIYYAGFAFWTL</sequence>
<keyword evidence="5 8" id="KW-0812">Transmembrane</keyword>
<dbReference type="InterPro" id="IPR030470">
    <property type="entry name" value="UbiA_prenylTrfase_CS"/>
</dbReference>
<reference evidence="9" key="1">
    <citation type="submission" date="2018-06" db="EMBL/GenBank/DDBJ databases">
        <authorList>
            <person name="Zhirakovskaya E."/>
        </authorList>
    </citation>
    <scope>NUCLEOTIDE SEQUENCE</scope>
</reference>
<comment type="cofactor">
    <cofactor evidence="1">
        <name>Mg(2+)</name>
        <dbReference type="ChEBI" id="CHEBI:18420"/>
    </cofactor>
</comment>
<keyword evidence="4 9" id="KW-0808">Transferase</keyword>
<dbReference type="Gene3D" id="1.10.357.140">
    <property type="entry name" value="UbiA prenyltransferase"/>
    <property type="match status" value="1"/>
</dbReference>
<dbReference type="PANTHER" id="PTHR11048">
    <property type="entry name" value="PRENYLTRANSFERASES"/>
    <property type="match status" value="1"/>
</dbReference>
<organism evidence="9">
    <name type="scientific">hydrothermal vent metagenome</name>
    <dbReference type="NCBI Taxonomy" id="652676"/>
    <lineage>
        <taxon>unclassified sequences</taxon>
        <taxon>metagenomes</taxon>
        <taxon>ecological metagenomes</taxon>
    </lineage>
</organism>
<gene>
    <name evidence="9" type="ORF">MNBD_ALPHA06-810</name>
</gene>
<name>A0A3B0RLS7_9ZZZZ</name>
<evidence type="ECO:0000256" key="6">
    <source>
        <dbReference type="ARBA" id="ARBA00022989"/>
    </source>
</evidence>
<keyword evidence="7 8" id="KW-0472">Membrane</keyword>
<evidence type="ECO:0000256" key="1">
    <source>
        <dbReference type="ARBA" id="ARBA00001946"/>
    </source>
</evidence>
<dbReference type="EMBL" id="UOEE01000148">
    <property type="protein sequence ID" value="VAV92632.1"/>
    <property type="molecule type" value="Genomic_DNA"/>
</dbReference>
<accession>A0A3B0RLS7</accession>
<dbReference type="InterPro" id="IPR000537">
    <property type="entry name" value="UbiA_prenyltransferase"/>
</dbReference>
<comment type="subcellular location">
    <subcellularLocation>
        <location evidence="2">Membrane</location>
        <topology evidence="2">Multi-pass membrane protein</topology>
    </subcellularLocation>
</comment>
<evidence type="ECO:0000256" key="8">
    <source>
        <dbReference type="SAM" id="Phobius"/>
    </source>
</evidence>
<dbReference type="CDD" id="cd13959">
    <property type="entry name" value="PT_UbiA_COQ2"/>
    <property type="match status" value="1"/>
</dbReference>
<feature type="transmembrane region" description="Helical" evidence="8">
    <location>
        <begin position="65"/>
        <end position="82"/>
    </location>
</feature>
<evidence type="ECO:0000256" key="7">
    <source>
        <dbReference type="ARBA" id="ARBA00023136"/>
    </source>
</evidence>
<dbReference type="Pfam" id="PF01040">
    <property type="entry name" value="UbiA"/>
    <property type="match status" value="1"/>
</dbReference>
<dbReference type="GO" id="GO:0008412">
    <property type="term" value="F:4-hydroxybenzoate polyprenyltransferase activity"/>
    <property type="evidence" value="ECO:0007669"/>
    <property type="project" value="UniProtKB-EC"/>
</dbReference>
<feature type="transmembrane region" description="Helical" evidence="8">
    <location>
        <begin position="38"/>
        <end position="56"/>
    </location>
</feature>
<evidence type="ECO:0000256" key="4">
    <source>
        <dbReference type="ARBA" id="ARBA00022679"/>
    </source>
</evidence>
<dbReference type="InterPro" id="IPR039653">
    <property type="entry name" value="Prenyltransferase"/>
</dbReference>
<feature type="non-terminal residue" evidence="9">
    <location>
        <position position="200"/>
    </location>
</feature>
<dbReference type="FunFam" id="1.10.357.140:FF:000008">
    <property type="entry name" value="4-hydroxybenzoate octaprenyltransferase"/>
    <property type="match status" value="1"/>
</dbReference>
<feature type="transmembrane region" description="Helical" evidence="8">
    <location>
        <begin position="115"/>
        <end position="133"/>
    </location>
</feature>
<dbReference type="AlphaFoldDB" id="A0A3B0RLS7"/>
<dbReference type="InterPro" id="IPR044878">
    <property type="entry name" value="UbiA_sf"/>
</dbReference>
<keyword evidence="6 8" id="KW-1133">Transmembrane helix</keyword>
<dbReference type="GO" id="GO:0006744">
    <property type="term" value="P:ubiquinone biosynthetic process"/>
    <property type="evidence" value="ECO:0007669"/>
    <property type="project" value="TreeGrafter"/>
</dbReference>